<evidence type="ECO:0000256" key="2">
    <source>
        <dbReference type="ARBA" id="ARBA00023125"/>
    </source>
</evidence>
<name>A0ABZ2M5J1_9BACT</name>
<dbReference type="SMART" id="SM00342">
    <property type="entry name" value="HTH_ARAC"/>
    <property type="match status" value="1"/>
</dbReference>
<dbReference type="Proteomes" id="UP001370348">
    <property type="component" value="Chromosome"/>
</dbReference>
<dbReference type="Pfam" id="PF02311">
    <property type="entry name" value="AraC_binding"/>
    <property type="match status" value="1"/>
</dbReference>
<sequence>MAGHDASCGAEQARFWRDPELDGTEFLLARFVSHHFSPHVHDEYAIGLIENGVEAYRYRGHDRVATAGEVVIVEPGEAHTGERGTEEGWQYRMFYIPARVFAEAAEAAGVKGLPHFRQTVLRDPALAFAMRAMHVASERGESQLERESRFAGLLTTLVERHAEGTLVLPRPRPDAPAGILRAIDRVEADFAEPLTLGDLAQCAGMSDFHFARLFARTTGMSPHRYVVQRRVTQACRLLRGSRGPMALADVAATVGFADQAHLTRHFKRITGVTPARFALRP</sequence>
<dbReference type="PROSITE" id="PS01124">
    <property type="entry name" value="HTH_ARAC_FAMILY_2"/>
    <property type="match status" value="1"/>
</dbReference>
<keyword evidence="2" id="KW-0238">DNA-binding</keyword>
<evidence type="ECO:0000313" key="6">
    <source>
        <dbReference type="EMBL" id="WXB17052.1"/>
    </source>
</evidence>
<evidence type="ECO:0000256" key="4">
    <source>
        <dbReference type="ARBA" id="ARBA00023163"/>
    </source>
</evidence>
<evidence type="ECO:0000259" key="5">
    <source>
        <dbReference type="PROSITE" id="PS01124"/>
    </source>
</evidence>
<dbReference type="Gene3D" id="2.60.120.10">
    <property type="entry name" value="Jelly Rolls"/>
    <property type="match status" value="1"/>
</dbReference>
<reference evidence="6 7" key="1">
    <citation type="submission" date="2021-12" db="EMBL/GenBank/DDBJ databases">
        <title>Discovery of the Pendulisporaceae a myxobacterial family with distinct sporulation behavior and unique specialized metabolism.</title>
        <authorList>
            <person name="Garcia R."/>
            <person name="Popoff A."/>
            <person name="Bader C.D."/>
            <person name="Loehr J."/>
            <person name="Walesch S."/>
            <person name="Walt C."/>
            <person name="Boldt J."/>
            <person name="Bunk B."/>
            <person name="Haeckl F.J.F.P.J."/>
            <person name="Gunesch A.P."/>
            <person name="Birkelbach J."/>
            <person name="Nuebel U."/>
            <person name="Pietschmann T."/>
            <person name="Bach T."/>
            <person name="Mueller R."/>
        </authorList>
    </citation>
    <scope>NUCLEOTIDE SEQUENCE [LARGE SCALE GENOMIC DNA]</scope>
    <source>
        <strain evidence="6 7">MSr11954</strain>
    </source>
</reference>
<dbReference type="InterPro" id="IPR018060">
    <property type="entry name" value="HTH_AraC"/>
</dbReference>
<feature type="domain" description="HTH araC/xylS-type" evidence="5">
    <location>
        <begin position="180"/>
        <end position="280"/>
    </location>
</feature>
<evidence type="ECO:0000256" key="3">
    <source>
        <dbReference type="ARBA" id="ARBA00023159"/>
    </source>
</evidence>
<dbReference type="EMBL" id="CP089984">
    <property type="protein sequence ID" value="WXB17052.1"/>
    <property type="molecule type" value="Genomic_DNA"/>
</dbReference>
<protein>
    <submittedName>
        <fullName evidence="6">AraC family transcriptional regulator</fullName>
    </submittedName>
</protein>
<dbReference type="InterPro" id="IPR050204">
    <property type="entry name" value="AraC_XylS_family_regulators"/>
</dbReference>
<dbReference type="Pfam" id="PF12833">
    <property type="entry name" value="HTH_18"/>
    <property type="match status" value="1"/>
</dbReference>
<keyword evidence="7" id="KW-1185">Reference proteome</keyword>
<dbReference type="PANTHER" id="PTHR46796">
    <property type="entry name" value="HTH-TYPE TRANSCRIPTIONAL ACTIVATOR RHAS-RELATED"/>
    <property type="match status" value="1"/>
</dbReference>
<accession>A0ABZ2M5J1</accession>
<evidence type="ECO:0000256" key="1">
    <source>
        <dbReference type="ARBA" id="ARBA00023015"/>
    </source>
</evidence>
<dbReference type="InterPro" id="IPR009057">
    <property type="entry name" value="Homeodomain-like_sf"/>
</dbReference>
<dbReference type="SUPFAM" id="SSF51215">
    <property type="entry name" value="Regulatory protein AraC"/>
    <property type="match status" value="1"/>
</dbReference>
<dbReference type="PROSITE" id="PS00041">
    <property type="entry name" value="HTH_ARAC_FAMILY_1"/>
    <property type="match status" value="1"/>
</dbReference>
<evidence type="ECO:0000313" key="7">
    <source>
        <dbReference type="Proteomes" id="UP001370348"/>
    </source>
</evidence>
<dbReference type="InterPro" id="IPR037923">
    <property type="entry name" value="HTH-like"/>
</dbReference>
<keyword evidence="3" id="KW-0010">Activator</keyword>
<keyword evidence="1" id="KW-0805">Transcription regulation</keyword>
<proteinExistence type="predicted"/>
<dbReference type="Gene3D" id="1.10.10.60">
    <property type="entry name" value="Homeodomain-like"/>
    <property type="match status" value="2"/>
</dbReference>
<dbReference type="InterPro" id="IPR014710">
    <property type="entry name" value="RmlC-like_jellyroll"/>
</dbReference>
<organism evidence="6 7">
    <name type="scientific">Pendulispora albinea</name>
    <dbReference type="NCBI Taxonomy" id="2741071"/>
    <lineage>
        <taxon>Bacteria</taxon>
        <taxon>Pseudomonadati</taxon>
        <taxon>Myxococcota</taxon>
        <taxon>Myxococcia</taxon>
        <taxon>Myxococcales</taxon>
        <taxon>Sorangiineae</taxon>
        <taxon>Pendulisporaceae</taxon>
        <taxon>Pendulispora</taxon>
    </lineage>
</organism>
<dbReference type="InterPro" id="IPR018062">
    <property type="entry name" value="HTH_AraC-typ_CS"/>
</dbReference>
<dbReference type="SUPFAM" id="SSF46689">
    <property type="entry name" value="Homeodomain-like"/>
    <property type="match status" value="2"/>
</dbReference>
<dbReference type="InterPro" id="IPR003313">
    <property type="entry name" value="AraC-bd"/>
</dbReference>
<keyword evidence="4" id="KW-0804">Transcription</keyword>
<gene>
    <name evidence="6" type="ORF">LZC94_07195</name>
</gene>
<dbReference type="RefSeq" id="WP_394826681.1">
    <property type="nucleotide sequence ID" value="NZ_CP089984.1"/>
</dbReference>
<dbReference type="PANTHER" id="PTHR46796:SF2">
    <property type="entry name" value="TRANSCRIPTIONAL REGULATORY PROTEIN"/>
    <property type="match status" value="1"/>
</dbReference>